<evidence type="ECO:0000313" key="2">
    <source>
        <dbReference type="EMBL" id="SFO79987.1"/>
    </source>
</evidence>
<keyword evidence="1" id="KW-0472">Membrane</keyword>
<dbReference type="RefSeq" id="WP_074937014.1">
    <property type="nucleotide sequence ID" value="NZ_FOWP01000002.1"/>
</dbReference>
<dbReference type="AlphaFoldDB" id="A0A1I5K4S2"/>
<dbReference type="OrthoDB" id="6998468at2"/>
<reference evidence="2 3" key="1">
    <citation type="submission" date="2016-10" db="EMBL/GenBank/DDBJ databases">
        <authorList>
            <person name="de Groot N.N."/>
        </authorList>
    </citation>
    <scope>NUCLEOTIDE SEQUENCE [LARGE SCALE GENOMIC DNA]</scope>
    <source>
        <strain evidence="2 3">CCUG 59231</strain>
    </source>
</reference>
<evidence type="ECO:0000313" key="3">
    <source>
        <dbReference type="Proteomes" id="UP000182400"/>
    </source>
</evidence>
<keyword evidence="1" id="KW-0812">Transmembrane</keyword>
<feature type="transmembrane region" description="Helical" evidence="1">
    <location>
        <begin position="69"/>
        <end position="88"/>
    </location>
</feature>
<feature type="transmembrane region" description="Helical" evidence="1">
    <location>
        <begin position="144"/>
        <end position="164"/>
    </location>
</feature>
<proteinExistence type="predicted"/>
<gene>
    <name evidence="2" type="ORF">SAMN05216601_102163</name>
</gene>
<protein>
    <submittedName>
        <fullName evidence="2">Uncharacterized protein</fullName>
    </submittedName>
</protein>
<organism evidence="2 3">
    <name type="scientific">Ectopseudomonas composti</name>
    <dbReference type="NCBI Taxonomy" id="658457"/>
    <lineage>
        <taxon>Bacteria</taxon>
        <taxon>Pseudomonadati</taxon>
        <taxon>Pseudomonadota</taxon>
        <taxon>Gammaproteobacteria</taxon>
        <taxon>Pseudomonadales</taxon>
        <taxon>Pseudomonadaceae</taxon>
        <taxon>Ectopseudomonas</taxon>
    </lineage>
</organism>
<feature type="transmembrane region" description="Helical" evidence="1">
    <location>
        <begin position="42"/>
        <end position="62"/>
    </location>
</feature>
<dbReference type="EMBL" id="FOWP01000002">
    <property type="protein sequence ID" value="SFO79987.1"/>
    <property type="molecule type" value="Genomic_DNA"/>
</dbReference>
<sequence length="176" mass="18996">MPIFIRVGLAALLSIALVYFGPQLLGGMLAFLPDAFYEALPMHPFILIQLLSGLLAGICLALMVPNRRLVTSGLVAFGLIALASISFYSNLCSPEETQRIHDDWAAIPQYNLGQPLDQQPLQFGALTSVSYDCLLPETGWDSAGAIAGDLLTSFLGVALGILLVPRRRQRPTSEII</sequence>
<keyword evidence="1" id="KW-1133">Transmembrane helix</keyword>
<accession>A0A1I5K4S2</accession>
<evidence type="ECO:0000256" key="1">
    <source>
        <dbReference type="SAM" id="Phobius"/>
    </source>
</evidence>
<name>A0A1I5K4S2_9GAMM</name>
<dbReference type="Proteomes" id="UP000182400">
    <property type="component" value="Unassembled WGS sequence"/>
</dbReference>